<gene>
    <name evidence="2" type="ORF">BEMITA_LOCUS13695</name>
</gene>
<feature type="region of interest" description="Disordered" evidence="1">
    <location>
        <begin position="330"/>
        <end position="349"/>
    </location>
</feature>
<feature type="compositionally biased region" description="Polar residues" evidence="1">
    <location>
        <begin position="802"/>
        <end position="833"/>
    </location>
</feature>
<feature type="region of interest" description="Disordered" evidence="1">
    <location>
        <begin position="1"/>
        <end position="25"/>
    </location>
</feature>
<feature type="compositionally biased region" description="Polar residues" evidence="1">
    <location>
        <begin position="472"/>
        <end position="491"/>
    </location>
</feature>
<keyword evidence="3" id="KW-1185">Reference proteome</keyword>
<reference evidence="2" key="1">
    <citation type="submission" date="2021-12" db="EMBL/GenBank/DDBJ databases">
        <authorList>
            <person name="King R."/>
        </authorList>
    </citation>
    <scope>NUCLEOTIDE SEQUENCE</scope>
</reference>
<feature type="compositionally biased region" description="Low complexity" evidence="1">
    <location>
        <begin position="616"/>
        <end position="650"/>
    </location>
</feature>
<organism evidence="2 3">
    <name type="scientific">Bemisia tabaci</name>
    <name type="common">Sweetpotato whitefly</name>
    <name type="synonym">Aleurodes tabaci</name>
    <dbReference type="NCBI Taxonomy" id="7038"/>
    <lineage>
        <taxon>Eukaryota</taxon>
        <taxon>Metazoa</taxon>
        <taxon>Ecdysozoa</taxon>
        <taxon>Arthropoda</taxon>
        <taxon>Hexapoda</taxon>
        <taxon>Insecta</taxon>
        <taxon>Pterygota</taxon>
        <taxon>Neoptera</taxon>
        <taxon>Paraneoptera</taxon>
        <taxon>Hemiptera</taxon>
        <taxon>Sternorrhyncha</taxon>
        <taxon>Aleyrodoidea</taxon>
        <taxon>Aleyrodidae</taxon>
        <taxon>Aleyrodinae</taxon>
        <taxon>Bemisia</taxon>
    </lineage>
</organism>
<feature type="compositionally biased region" description="Polar residues" evidence="1">
    <location>
        <begin position="874"/>
        <end position="887"/>
    </location>
</feature>
<feature type="compositionally biased region" description="Low complexity" evidence="1">
    <location>
        <begin position="657"/>
        <end position="677"/>
    </location>
</feature>
<feature type="compositionally biased region" description="Basic and acidic residues" evidence="1">
    <location>
        <begin position="844"/>
        <end position="853"/>
    </location>
</feature>
<evidence type="ECO:0000313" key="2">
    <source>
        <dbReference type="EMBL" id="CAH0395515.1"/>
    </source>
</evidence>
<feature type="compositionally biased region" description="Basic and acidic residues" evidence="1">
    <location>
        <begin position="97"/>
        <end position="108"/>
    </location>
</feature>
<name>A0A9P0APW1_BEMTA</name>
<feature type="region of interest" description="Disordered" evidence="1">
    <location>
        <begin position="239"/>
        <end position="258"/>
    </location>
</feature>
<accession>A0A9P0APW1</accession>
<dbReference type="AlphaFoldDB" id="A0A9P0APW1"/>
<evidence type="ECO:0000256" key="1">
    <source>
        <dbReference type="SAM" id="MobiDB-lite"/>
    </source>
</evidence>
<dbReference type="EMBL" id="OU963870">
    <property type="protein sequence ID" value="CAH0395515.1"/>
    <property type="molecule type" value="Genomic_DNA"/>
</dbReference>
<sequence length="1214" mass="136793">MVDQTPERPIFFRKSSPPGPTITNRRTNIRRLSKQGTRENEELRTIWTCRQIWAQRVKVSGAGAVASIATGAKPGTRTVLALSSVLAVASSLGSEDADAKPKKGDKFSAQRRLSRNGALSPQKRLARQPNPTSTPAVPSYAVPMEPLVQYSQRDPLYHDKDDEPIVESFTTPGYEQKSRIDHLVAEPSNHITDISGAGYVERGGYNGPFLDHPAPVYGVPTYYKEPEPIIEIIIKESNESLPAPPTPPTPPPTPPTKEPVQVFYVKYKKNPNSHGKEDDVIYDPPIPALSPHTHDIVEPSHQPAPPVPTYGAPPATVAPPPSTTIKAIIRPDSETYHGTSGLRISFGKPDESGHDFASYHRAAIADGPIEAQKRDSISEQSEPHFSQVSSSSPVDLTEKPSVAIVTPHAHKRQQTEFQPQPTPEVKFTRQEPFIPSQPHIETYQTPPPVTFQQSQPQQRVVFPGQQPPFRPQHTNNVFNNRQNQPLQQTQRNPPPFLGPFNPNQRQQTPFIPPPNQQRPNSPQPTGQNQVHRPFVPPQQNQPPQFPVPHASNYHPQVQPQGNFQFGPRPNFNPNQQFVQPNPQPSNNLPQHLNHQPNFNQQFNPPQRQPGFTPHHQFNPQPQNQQFNQQNQRIQQRPNPQQVQPFVASPQFNPPNQHPQQNFGPPQQQPSNNFLQQRNPHHHQFHQQPQPSSLQQPQQNHHQQPQQNPQQHNTHQQQQSIHQQQQPIHQQQQPIHQRPQQQFQQHNHQQDGHQQPQQQFHQQNRPEFGARQQNFHQHQPQFAQAETTHQPISTGRPYVAVTRDSTPKQSSQSPNYRSTEGFRPTTQSFKSSTPSYLQYSEEQEEEKKYYKKPTESPFSQFPPNHKPDKEGKYSSIFSPGKSSKPQQQVFVTSPTPSYTTTTVKSTTYYTPPESTTYSQKKKIEKETKKSEKDKVKTSLAALPDEVPDDLREQLIASGILNNADIQILDYDKVGDIPIENLPPEALEQLQGAGSAPVPSIVAPDNVTAPLEMKVVRYNSESEGERVAETYVQEDATQLDPVVLNDSKYNRYLPLKVSGTQFPVPDSLELGGRKVSSVVVLAPVDYEFIRAAERGTDERAGRAAAQVHGVRFIAGDSLKSLVKEPTAQNYRRWLEREKSMPAESQSVILLVTSPQGLIPRFKSHPPSVPTEPVPGNHCLRPSNSGRLAGNRTRDLPIIEQALQPLHHRRPTHRRYS</sequence>
<feature type="compositionally biased region" description="Pro residues" evidence="1">
    <location>
        <begin position="534"/>
        <end position="546"/>
    </location>
</feature>
<feature type="compositionally biased region" description="Low complexity" evidence="1">
    <location>
        <begin position="685"/>
        <end position="765"/>
    </location>
</feature>
<feature type="compositionally biased region" description="Pro residues" evidence="1">
    <location>
        <begin position="242"/>
        <end position="257"/>
    </location>
</feature>
<feature type="compositionally biased region" description="Polar residues" evidence="1">
    <location>
        <begin position="378"/>
        <end position="394"/>
    </location>
</feature>
<feature type="region of interest" description="Disordered" evidence="1">
    <location>
        <begin position="365"/>
        <end position="933"/>
    </location>
</feature>
<dbReference type="Proteomes" id="UP001152759">
    <property type="component" value="Chromosome 9"/>
</dbReference>
<feature type="region of interest" description="Disordered" evidence="1">
    <location>
        <begin position="1158"/>
        <end position="1187"/>
    </location>
</feature>
<feature type="compositionally biased region" description="Polar residues" evidence="1">
    <location>
        <begin position="770"/>
        <end position="792"/>
    </location>
</feature>
<feature type="compositionally biased region" description="Basic and acidic residues" evidence="1">
    <location>
        <begin position="920"/>
        <end position="933"/>
    </location>
</feature>
<proteinExistence type="predicted"/>
<protein>
    <submittedName>
        <fullName evidence="2">Uncharacterized protein</fullName>
    </submittedName>
</protein>
<feature type="compositionally biased region" description="Low complexity" evidence="1">
    <location>
        <begin position="888"/>
        <end position="917"/>
    </location>
</feature>
<feature type="region of interest" description="Disordered" evidence="1">
    <location>
        <begin position="298"/>
        <end position="323"/>
    </location>
</feature>
<feature type="region of interest" description="Disordered" evidence="1">
    <location>
        <begin position="91"/>
        <end position="142"/>
    </location>
</feature>
<evidence type="ECO:0000313" key="3">
    <source>
        <dbReference type="Proteomes" id="UP001152759"/>
    </source>
</evidence>
<feature type="compositionally biased region" description="Low complexity" evidence="1">
    <location>
        <begin position="562"/>
        <end position="609"/>
    </location>
</feature>